<proteinExistence type="predicted"/>
<gene>
    <name evidence="1" type="ORF">L544_2425</name>
</gene>
<protein>
    <submittedName>
        <fullName evidence="1">N-acetyltransferase YedL</fullName>
    </submittedName>
</protein>
<dbReference type="EMBL" id="JHEM01000020">
    <property type="protein sequence ID" value="KCB23378.1"/>
    <property type="molecule type" value="Genomic_DNA"/>
</dbReference>
<sequence length="42" mass="4210">MAGPALAIAGCGLTIYLAVSHTDPPAEGAARRGLVVEHAPRV</sequence>
<evidence type="ECO:0000313" key="2">
    <source>
        <dbReference type="Proteomes" id="UP000025748"/>
    </source>
</evidence>
<comment type="caution">
    <text evidence="1">The sequence shown here is derived from an EMBL/GenBank/DDBJ whole genome shotgun (WGS) entry which is preliminary data.</text>
</comment>
<dbReference type="Proteomes" id="UP000025748">
    <property type="component" value="Unassembled WGS sequence"/>
</dbReference>
<reference evidence="1 2" key="1">
    <citation type="submission" date="2014-03" db="EMBL/GenBank/DDBJ databases">
        <title>Genome sequence of Bordetella hinzii.</title>
        <authorList>
            <person name="Register K."/>
            <person name="Harvill E."/>
            <person name="Goodfield L.L."/>
            <person name="Ivanov Y.V."/>
            <person name="Meyer J.A."/>
            <person name="Muse S.J."/>
            <person name="Jacobs N."/>
            <person name="Bendor L."/>
            <person name="Smallridge W.E."/>
            <person name="Brinkac L.M."/>
            <person name="Sanka R."/>
            <person name="Kim M."/>
            <person name="Losada L."/>
        </authorList>
    </citation>
    <scope>NUCLEOTIDE SEQUENCE [LARGE SCALE GENOMIC DNA]</scope>
    <source>
        <strain evidence="1 2">OH87 BAL007II</strain>
    </source>
</reference>
<accession>A0ABR4QZ58</accession>
<organism evidence="1 2">
    <name type="scientific">Bordetella hinzii OH87 BAL007II</name>
    <dbReference type="NCBI Taxonomy" id="1331262"/>
    <lineage>
        <taxon>Bacteria</taxon>
        <taxon>Pseudomonadati</taxon>
        <taxon>Pseudomonadota</taxon>
        <taxon>Betaproteobacteria</taxon>
        <taxon>Burkholderiales</taxon>
        <taxon>Alcaligenaceae</taxon>
        <taxon>Bordetella</taxon>
    </lineage>
</organism>
<name>A0ABR4QZ58_9BORD</name>
<evidence type="ECO:0000313" key="1">
    <source>
        <dbReference type="EMBL" id="KCB23378.1"/>
    </source>
</evidence>
<keyword evidence="2" id="KW-1185">Reference proteome</keyword>